<evidence type="ECO:0000313" key="5">
    <source>
        <dbReference type="EMBL" id="RWX00358.1"/>
    </source>
</evidence>
<name>A0A3S3QL24_9FLAO</name>
<evidence type="ECO:0000259" key="3">
    <source>
        <dbReference type="Pfam" id="PF07675"/>
    </source>
</evidence>
<dbReference type="Pfam" id="PF07675">
    <property type="entry name" value="Cleaved_Adhesin"/>
    <property type="match status" value="1"/>
</dbReference>
<sequence>MKKTLLLGAMLAGSYFTASAQQIFSVDFSSTQVLIDNNWLLIDGDGDELTWQVDTAGSTTTVGNGFTGGVALSASFDNESGPLTPDNSLVTQSFAVPANGATLTFKVGGMDPEFSAEHYAVYVINAADVTETTTVGEFLALLTSPKLEETLGGATAVNKTVSLAGHEGQTVRIVFRHYNITDQFVIVLDDVTVTAGNVTGVNDALASQLSVYPNPVNNVINIANAGNILVNGVEIVDLNGRTIKSSQFDGVANAEINVSDLASGVYMMTISSDKGTTTKKIVKN</sequence>
<dbReference type="InterPro" id="IPR011628">
    <property type="entry name" value="Cleaved_adhesin"/>
</dbReference>
<dbReference type="InterPro" id="IPR026444">
    <property type="entry name" value="Secre_tail"/>
</dbReference>
<feature type="signal peptide" evidence="2">
    <location>
        <begin position="1"/>
        <end position="20"/>
    </location>
</feature>
<evidence type="ECO:0000256" key="1">
    <source>
        <dbReference type="ARBA" id="ARBA00022729"/>
    </source>
</evidence>
<evidence type="ECO:0000313" key="6">
    <source>
        <dbReference type="Proteomes" id="UP000287527"/>
    </source>
</evidence>
<comment type="caution">
    <text evidence="5">The sequence shown here is derived from an EMBL/GenBank/DDBJ whole genome shotgun (WGS) entry which is preliminary data.</text>
</comment>
<protein>
    <submittedName>
        <fullName evidence="5">T9SS type A sorting domain-containing protein</fullName>
    </submittedName>
</protein>
<dbReference type="AlphaFoldDB" id="A0A3S3QL24"/>
<evidence type="ECO:0000259" key="4">
    <source>
        <dbReference type="Pfam" id="PF18962"/>
    </source>
</evidence>
<dbReference type="Proteomes" id="UP000287527">
    <property type="component" value="Unassembled WGS sequence"/>
</dbReference>
<reference evidence="5 6" key="1">
    <citation type="submission" date="2019-01" db="EMBL/GenBank/DDBJ databases">
        <title>Flavobacterium sp. nov.,isolated from freshwater.</title>
        <authorList>
            <person name="Zhang R."/>
            <person name="Du Z.-J."/>
        </authorList>
    </citation>
    <scope>NUCLEOTIDE SEQUENCE [LARGE SCALE GENOMIC DNA]</scope>
    <source>
        <strain evidence="5 6">1E403</strain>
    </source>
</reference>
<dbReference type="NCBIfam" id="TIGR04183">
    <property type="entry name" value="Por_Secre_tail"/>
    <property type="match status" value="1"/>
</dbReference>
<dbReference type="OrthoDB" id="1401747at2"/>
<dbReference type="Pfam" id="PF18962">
    <property type="entry name" value="Por_Secre_tail"/>
    <property type="match status" value="1"/>
</dbReference>
<dbReference type="EMBL" id="SBII01000005">
    <property type="protein sequence ID" value="RWX00358.1"/>
    <property type="molecule type" value="Genomic_DNA"/>
</dbReference>
<feature type="domain" description="Secretion system C-terminal sorting" evidence="4">
    <location>
        <begin position="211"/>
        <end position="282"/>
    </location>
</feature>
<organism evidence="5 6">
    <name type="scientific">Flavobacterium cerinum</name>
    <dbReference type="NCBI Taxonomy" id="2502784"/>
    <lineage>
        <taxon>Bacteria</taxon>
        <taxon>Pseudomonadati</taxon>
        <taxon>Bacteroidota</taxon>
        <taxon>Flavobacteriia</taxon>
        <taxon>Flavobacteriales</taxon>
        <taxon>Flavobacteriaceae</taxon>
        <taxon>Flavobacterium</taxon>
    </lineage>
</organism>
<keyword evidence="1 2" id="KW-0732">Signal</keyword>
<gene>
    <name evidence="5" type="ORF">EPI11_08760</name>
</gene>
<dbReference type="RefSeq" id="WP_128389587.1">
    <property type="nucleotide sequence ID" value="NZ_SBII01000005.1"/>
</dbReference>
<evidence type="ECO:0000256" key="2">
    <source>
        <dbReference type="SAM" id="SignalP"/>
    </source>
</evidence>
<keyword evidence="6" id="KW-1185">Reference proteome</keyword>
<feature type="chain" id="PRO_5018610524" evidence="2">
    <location>
        <begin position="21"/>
        <end position="284"/>
    </location>
</feature>
<dbReference type="Gene3D" id="2.60.120.200">
    <property type="match status" value="1"/>
</dbReference>
<proteinExistence type="predicted"/>
<accession>A0A3S3QL24</accession>
<dbReference type="NCBIfam" id="NF038128">
    <property type="entry name" value="choice_anch_J"/>
    <property type="match status" value="1"/>
</dbReference>
<feature type="domain" description="Cleaved adhesin" evidence="3">
    <location>
        <begin position="29"/>
        <end position="193"/>
    </location>
</feature>